<sequence>MFNFTDSNQILQFMQRSLYIMRHAQAEEIHGGLHDKDRELTGKGQQEALIIGTQLSKQGFTPEYIYTSVANRTKHTAALVSDVLKVTSEHVIEEEELYNSSIRSYLSFINKIDASIRSVLLVGHNPTVSYLAEYLSNAEIGSMPTGGLCLLQITVPSWKEVSKESATLLDFIYPEQFSRS</sequence>
<comment type="caution">
    <text evidence="2">The sequence shown here is derived from an EMBL/GenBank/DDBJ whole genome shotgun (WGS) entry which is preliminary data.</text>
</comment>
<dbReference type="PANTHER" id="PTHR47623">
    <property type="entry name" value="OS09G0287300 PROTEIN"/>
    <property type="match status" value="1"/>
</dbReference>
<protein>
    <submittedName>
        <fullName evidence="2">Histidine phosphatase family protein</fullName>
    </submittedName>
</protein>
<accession>A0A401UE65</accession>
<evidence type="ECO:0000256" key="1">
    <source>
        <dbReference type="PIRSR" id="PIRSR613078-2"/>
    </source>
</evidence>
<dbReference type="Gene3D" id="3.40.50.1240">
    <property type="entry name" value="Phosphoglycerate mutase-like"/>
    <property type="match status" value="1"/>
</dbReference>
<dbReference type="InterPro" id="IPR013078">
    <property type="entry name" value="His_Pase_superF_clade-1"/>
</dbReference>
<dbReference type="Pfam" id="PF00300">
    <property type="entry name" value="His_Phos_1"/>
    <property type="match status" value="1"/>
</dbReference>
<dbReference type="PANTHER" id="PTHR47623:SF1">
    <property type="entry name" value="OS09G0287300 PROTEIN"/>
    <property type="match status" value="1"/>
</dbReference>
<gene>
    <name evidence="2" type="ORF">SanaruYs_33950</name>
</gene>
<proteinExistence type="predicted"/>
<dbReference type="SUPFAM" id="SSF53254">
    <property type="entry name" value="Phosphoglycerate mutase-like"/>
    <property type="match status" value="1"/>
</dbReference>
<dbReference type="CDD" id="cd07067">
    <property type="entry name" value="HP_PGM_like"/>
    <property type="match status" value="1"/>
</dbReference>
<keyword evidence="3" id="KW-1185">Reference proteome</keyword>
<dbReference type="SMART" id="SM00855">
    <property type="entry name" value="PGAM"/>
    <property type="match status" value="1"/>
</dbReference>
<dbReference type="Proteomes" id="UP000288227">
    <property type="component" value="Unassembled WGS sequence"/>
</dbReference>
<evidence type="ECO:0000313" key="2">
    <source>
        <dbReference type="EMBL" id="GCC53152.1"/>
    </source>
</evidence>
<name>A0A401UE65_9BACT</name>
<evidence type="ECO:0000313" key="3">
    <source>
        <dbReference type="Proteomes" id="UP000288227"/>
    </source>
</evidence>
<dbReference type="EMBL" id="BHXQ01000006">
    <property type="protein sequence ID" value="GCC53152.1"/>
    <property type="molecule type" value="Genomic_DNA"/>
</dbReference>
<reference evidence="2 3" key="1">
    <citation type="submission" date="2018-11" db="EMBL/GenBank/DDBJ databases">
        <title>Chryseotalea sanarue gen. nov., sp., nov., a member of the family Cytophagaceae, isolated from a brackish lake in Hamamatsu Japan.</title>
        <authorList>
            <person name="Maejima Y."/>
            <person name="Iino T."/>
            <person name="Muraguchi Y."/>
            <person name="Fukuda K."/>
            <person name="Ohkuma M."/>
            <person name="Moriuchi R."/>
            <person name="Dohra H."/>
            <person name="Kimbara K."/>
            <person name="Shintani M."/>
        </authorList>
    </citation>
    <scope>NUCLEOTIDE SEQUENCE [LARGE SCALE GENOMIC DNA]</scope>
    <source>
        <strain evidence="2 3">Ys</strain>
    </source>
</reference>
<dbReference type="AlphaFoldDB" id="A0A401UE65"/>
<organism evidence="2 3">
    <name type="scientific">Chryseotalea sanaruensis</name>
    <dbReference type="NCBI Taxonomy" id="2482724"/>
    <lineage>
        <taxon>Bacteria</taxon>
        <taxon>Pseudomonadati</taxon>
        <taxon>Bacteroidota</taxon>
        <taxon>Cytophagia</taxon>
        <taxon>Cytophagales</taxon>
        <taxon>Chryseotaleaceae</taxon>
        <taxon>Chryseotalea</taxon>
    </lineage>
</organism>
<feature type="binding site" evidence="1">
    <location>
        <position position="72"/>
    </location>
    <ligand>
        <name>substrate</name>
    </ligand>
</feature>
<dbReference type="InterPro" id="IPR029033">
    <property type="entry name" value="His_PPase_superfam"/>
</dbReference>